<accession>A0A9D4IC47</accession>
<dbReference type="EMBL" id="JAIWYP010000010">
    <property type="protein sequence ID" value="KAH3754553.1"/>
    <property type="molecule type" value="Genomic_DNA"/>
</dbReference>
<comment type="caution">
    <text evidence="1">The sequence shown here is derived from an EMBL/GenBank/DDBJ whole genome shotgun (WGS) entry which is preliminary data.</text>
</comment>
<evidence type="ECO:0000313" key="1">
    <source>
        <dbReference type="EMBL" id="KAH3754553.1"/>
    </source>
</evidence>
<sequence length="56" mass="6516">MKKGRIQNFWLDEILKDLLAKPCKGVQLHDFGDSEGFDNHLSSMSRLGYYHQSTFL</sequence>
<reference evidence="1" key="2">
    <citation type="submission" date="2020-11" db="EMBL/GenBank/DDBJ databases">
        <authorList>
            <person name="McCartney M.A."/>
            <person name="Auch B."/>
            <person name="Kono T."/>
            <person name="Mallez S."/>
            <person name="Becker A."/>
            <person name="Gohl D.M."/>
            <person name="Silverstein K.A.T."/>
            <person name="Koren S."/>
            <person name="Bechman K.B."/>
            <person name="Herman A."/>
            <person name="Abrahante J.E."/>
            <person name="Garbe J."/>
        </authorList>
    </citation>
    <scope>NUCLEOTIDE SEQUENCE</scope>
    <source>
        <strain evidence="1">Duluth1</strain>
        <tissue evidence="1">Whole animal</tissue>
    </source>
</reference>
<organism evidence="1 2">
    <name type="scientific">Dreissena polymorpha</name>
    <name type="common">Zebra mussel</name>
    <name type="synonym">Mytilus polymorpha</name>
    <dbReference type="NCBI Taxonomy" id="45954"/>
    <lineage>
        <taxon>Eukaryota</taxon>
        <taxon>Metazoa</taxon>
        <taxon>Spiralia</taxon>
        <taxon>Lophotrochozoa</taxon>
        <taxon>Mollusca</taxon>
        <taxon>Bivalvia</taxon>
        <taxon>Autobranchia</taxon>
        <taxon>Heteroconchia</taxon>
        <taxon>Euheterodonta</taxon>
        <taxon>Imparidentia</taxon>
        <taxon>Neoheterodontei</taxon>
        <taxon>Myida</taxon>
        <taxon>Dreissenoidea</taxon>
        <taxon>Dreissenidae</taxon>
        <taxon>Dreissena</taxon>
    </lineage>
</organism>
<name>A0A9D4IC47_DREPO</name>
<dbReference type="AlphaFoldDB" id="A0A9D4IC47"/>
<keyword evidence="2" id="KW-1185">Reference proteome</keyword>
<reference evidence="1" key="1">
    <citation type="journal article" date="2019" name="bioRxiv">
        <title>The Genome of the Zebra Mussel, Dreissena polymorpha: A Resource for Invasive Species Research.</title>
        <authorList>
            <person name="McCartney M.A."/>
            <person name="Auch B."/>
            <person name="Kono T."/>
            <person name="Mallez S."/>
            <person name="Zhang Y."/>
            <person name="Obille A."/>
            <person name="Becker A."/>
            <person name="Abrahante J.E."/>
            <person name="Garbe J."/>
            <person name="Badalamenti J.P."/>
            <person name="Herman A."/>
            <person name="Mangelson H."/>
            <person name="Liachko I."/>
            <person name="Sullivan S."/>
            <person name="Sone E.D."/>
            <person name="Koren S."/>
            <person name="Silverstein K.A.T."/>
            <person name="Beckman K.B."/>
            <person name="Gohl D.M."/>
        </authorList>
    </citation>
    <scope>NUCLEOTIDE SEQUENCE</scope>
    <source>
        <strain evidence="1">Duluth1</strain>
        <tissue evidence="1">Whole animal</tissue>
    </source>
</reference>
<proteinExistence type="predicted"/>
<dbReference type="Proteomes" id="UP000828390">
    <property type="component" value="Unassembled WGS sequence"/>
</dbReference>
<evidence type="ECO:0000313" key="2">
    <source>
        <dbReference type="Proteomes" id="UP000828390"/>
    </source>
</evidence>
<protein>
    <submittedName>
        <fullName evidence="1">Uncharacterized protein</fullName>
    </submittedName>
</protein>
<gene>
    <name evidence="1" type="ORF">DPMN_189229</name>
</gene>